<evidence type="ECO:0008006" key="4">
    <source>
        <dbReference type="Google" id="ProtNLM"/>
    </source>
</evidence>
<dbReference type="GO" id="GO:0009786">
    <property type="term" value="P:regulation of asymmetric cell division"/>
    <property type="evidence" value="ECO:0007669"/>
    <property type="project" value="InterPro"/>
</dbReference>
<dbReference type="Proteomes" id="UP000594638">
    <property type="component" value="Unassembled WGS sequence"/>
</dbReference>
<dbReference type="PANTHER" id="PTHR33914">
    <property type="entry name" value="18S PRE-RIBOSOMAL ASSEMBLY PROTEIN GAR2-LIKE PROTEIN"/>
    <property type="match status" value="1"/>
</dbReference>
<feature type="compositionally biased region" description="Polar residues" evidence="1">
    <location>
        <begin position="176"/>
        <end position="188"/>
    </location>
</feature>
<accession>A0A8S0RHZ8</accession>
<gene>
    <name evidence="2" type="ORF">OLEA9_A092149</name>
</gene>
<dbReference type="EMBL" id="CACTIH010003628">
    <property type="protein sequence ID" value="CAA2979373.1"/>
    <property type="molecule type" value="Genomic_DNA"/>
</dbReference>
<feature type="region of interest" description="Disordered" evidence="1">
    <location>
        <begin position="125"/>
        <end position="188"/>
    </location>
</feature>
<evidence type="ECO:0000313" key="2">
    <source>
        <dbReference type="EMBL" id="CAA2979373.1"/>
    </source>
</evidence>
<organism evidence="2 3">
    <name type="scientific">Olea europaea subsp. europaea</name>
    <dbReference type="NCBI Taxonomy" id="158383"/>
    <lineage>
        <taxon>Eukaryota</taxon>
        <taxon>Viridiplantae</taxon>
        <taxon>Streptophyta</taxon>
        <taxon>Embryophyta</taxon>
        <taxon>Tracheophyta</taxon>
        <taxon>Spermatophyta</taxon>
        <taxon>Magnoliopsida</taxon>
        <taxon>eudicotyledons</taxon>
        <taxon>Gunneridae</taxon>
        <taxon>Pentapetalae</taxon>
        <taxon>asterids</taxon>
        <taxon>lamiids</taxon>
        <taxon>Lamiales</taxon>
        <taxon>Oleaceae</taxon>
        <taxon>Oleeae</taxon>
        <taxon>Olea</taxon>
    </lineage>
</organism>
<proteinExistence type="predicted"/>
<dbReference type="InterPro" id="IPR040378">
    <property type="entry name" value="BASL"/>
</dbReference>
<keyword evidence="3" id="KW-1185">Reference proteome</keyword>
<protein>
    <recommendedName>
        <fullName evidence="4">Protein BREAKING OF ASYMMETRY IN THE STOMATAL LINEAGE</fullName>
    </recommendedName>
</protein>
<name>A0A8S0RHZ8_OLEEU</name>
<feature type="compositionally biased region" description="Polar residues" evidence="1">
    <location>
        <begin position="34"/>
        <end position="48"/>
    </location>
</feature>
<reference evidence="2 3" key="1">
    <citation type="submission" date="2019-12" db="EMBL/GenBank/DDBJ databases">
        <authorList>
            <person name="Alioto T."/>
            <person name="Alioto T."/>
            <person name="Gomez Garrido J."/>
        </authorList>
    </citation>
    <scope>NUCLEOTIDE SEQUENCE [LARGE SCALE GENOMIC DNA]</scope>
</reference>
<evidence type="ECO:0000256" key="1">
    <source>
        <dbReference type="SAM" id="MobiDB-lite"/>
    </source>
</evidence>
<comment type="caution">
    <text evidence="2">The sequence shown here is derived from an EMBL/GenBank/DDBJ whole genome shotgun (WGS) entry which is preliminary data.</text>
</comment>
<feature type="compositionally biased region" description="Acidic residues" evidence="1">
    <location>
        <begin position="152"/>
        <end position="166"/>
    </location>
</feature>
<feature type="region of interest" description="Disordered" evidence="1">
    <location>
        <begin position="78"/>
        <end position="109"/>
    </location>
</feature>
<dbReference type="PANTHER" id="PTHR33914:SF3">
    <property type="entry name" value="PROTEIN BREAKING OF ASYMMETRY IN THE STOMATAL LINEAGE"/>
    <property type="match status" value="1"/>
</dbReference>
<feature type="compositionally biased region" description="Basic residues" evidence="1">
    <location>
        <begin position="14"/>
        <end position="23"/>
    </location>
</feature>
<feature type="region of interest" description="Disordered" evidence="1">
    <location>
        <begin position="1"/>
        <end position="60"/>
    </location>
</feature>
<dbReference type="OrthoDB" id="1911716at2759"/>
<evidence type="ECO:0000313" key="3">
    <source>
        <dbReference type="Proteomes" id="UP000594638"/>
    </source>
</evidence>
<dbReference type="Gramene" id="OE9A092149T1">
    <property type="protein sequence ID" value="OE9A092149C1"/>
    <property type="gene ID" value="OE9A092149"/>
</dbReference>
<dbReference type="AlphaFoldDB" id="A0A8S0RHZ8"/>
<feature type="compositionally biased region" description="Polar residues" evidence="1">
    <location>
        <begin position="92"/>
        <end position="101"/>
    </location>
</feature>
<sequence length="226" mass="25535">MPNGGVVITPKGSCRSHKVKRKMSTVETCHQEGESLQSSTRYGSTNSQENEEENADSSWPRFAEEDYIVFFFREDGGIHMVNDGNSEESDEVQNAKSTSSRRTNRKLDYGEDIEESSLCRSKRATVNKAKKDNHQTTEEDIEKADDNRIIDMDSESQSDEIEEINGVEESNKTDSLESCDSNKSNSSTGSFAFPVLGWEWIGSPMQMPKSQGKHKSRNLLRHCCRF</sequence>